<dbReference type="Gene3D" id="3.30.70.1060">
    <property type="entry name" value="Dimeric alpha+beta barrel"/>
    <property type="match status" value="1"/>
</dbReference>
<dbReference type="PANTHER" id="PTHR33606:SF3">
    <property type="entry name" value="PROTEIN YCII"/>
    <property type="match status" value="1"/>
</dbReference>
<comment type="caution">
    <text evidence="3">The sequence shown here is derived from an EMBL/GenBank/DDBJ whole genome shotgun (WGS) entry which is preliminary data.</text>
</comment>
<comment type="similarity">
    <text evidence="1">Belongs to the YciI family.</text>
</comment>
<dbReference type="InterPro" id="IPR011008">
    <property type="entry name" value="Dimeric_a/b-barrel"/>
</dbReference>
<dbReference type="InterPro" id="IPR051807">
    <property type="entry name" value="Sec-metab_biosynth-assoc"/>
</dbReference>
<organism evidence="3 4">
    <name type="scientific">Luteipulveratus flavus</name>
    <dbReference type="NCBI Taxonomy" id="3031728"/>
    <lineage>
        <taxon>Bacteria</taxon>
        <taxon>Bacillati</taxon>
        <taxon>Actinomycetota</taxon>
        <taxon>Actinomycetes</taxon>
        <taxon>Micrococcales</taxon>
        <taxon>Dermacoccaceae</taxon>
        <taxon>Luteipulveratus</taxon>
    </lineage>
</organism>
<evidence type="ECO:0000313" key="4">
    <source>
        <dbReference type="Proteomes" id="UP001528912"/>
    </source>
</evidence>
<dbReference type="SUPFAM" id="SSF54909">
    <property type="entry name" value="Dimeric alpha+beta barrel"/>
    <property type="match status" value="1"/>
</dbReference>
<evidence type="ECO:0000259" key="2">
    <source>
        <dbReference type="Pfam" id="PF03795"/>
    </source>
</evidence>
<sequence length="190" mass="20539">MTDFLVLSRATAQAATSDDDAGLTERHWSYMDGYADRLTARGPLLGPDRETWAGSVHVVGLPDAAAARAFVEQEPYQGAGAYADHSIWRFTNLLGRTMWDFPGAADEPRFFLVGLAGPTAPQPAAPTPSDALQERLIVHGQLHDADLDTPVGVALAVQAAGRRELDALLADQLAGYDEIEVHDWEFGGRR</sequence>
<dbReference type="InterPro" id="IPR005545">
    <property type="entry name" value="YCII"/>
</dbReference>
<reference evidence="3 4" key="1">
    <citation type="submission" date="2023-03" db="EMBL/GenBank/DDBJ databases">
        <title>YIM 133296 draft genome.</title>
        <authorList>
            <person name="Xiong L."/>
        </authorList>
    </citation>
    <scope>NUCLEOTIDE SEQUENCE [LARGE SCALE GENOMIC DNA]</scope>
    <source>
        <strain evidence="3 4">YIM 133296</strain>
    </source>
</reference>
<evidence type="ECO:0000256" key="1">
    <source>
        <dbReference type="ARBA" id="ARBA00007689"/>
    </source>
</evidence>
<dbReference type="Pfam" id="PF03795">
    <property type="entry name" value="YCII"/>
    <property type="match status" value="1"/>
</dbReference>
<evidence type="ECO:0000313" key="3">
    <source>
        <dbReference type="EMBL" id="MDF8262638.1"/>
    </source>
</evidence>
<dbReference type="RefSeq" id="WP_277190387.1">
    <property type="nucleotide sequence ID" value="NZ_JAROAV010000001.1"/>
</dbReference>
<dbReference type="Proteomes" id="UP001528912">
    <property type="component" value="Unassembled WGS sequence"/>
</dbReference>
<protein>
    <submittedName>
        <fullName evidence="3">YciI family protein</fullName>
    </submittedName>
</protein>
<dbReference type="PANTHER" id="PTHR33606">
    <property type="entry name" value="PROTEIN YCII"/>
    <property type="match status" value="1"/>
</dbReference>
<feature type="domain" description="YCII-related" evidence="2">
    <location>
        <begin position="5"/>
        <end position="91"/>
    </location>
</feature>
<proteinExistence type="inferred from homology"/>
<accession>A0ABT6C1B7</accession>
<keyword evidence="4" id="KW-1185">Reference proteome</keyword>
<gene>
    <name evidence="3" type="ORF">P4R38_00075</name>
</gene>
<name>A0ABT6C1B7_9MICO</name>
<dbReference type="EMBL" id="JAROAV010000001">
    <property type="protein sequence ID" value="MDF8262638.1"/>
    <property type="molecule type" value="Genomic_DNA"/>
</dbReference>